<dbReference type="NCBIfam" id="NF010229">
    <property type="entry name" value="PRK13682.1-4"/>
    <property type="match status" value="1"/>
</dbReference>
<evidence type="ECO:0000256" key="5">
    <source>
        <dbReference type="HAMAP-Rule" id="MF_01361"/>
    </source>
</evidence>
<evidence type="ECO:0000256" key="1">
    <source>
        <dbReference type="ARBA" id="ARBA00022475"/>
    </source>
</evidence>
<protein>
    <recommendedName>
        <fullName evidence="5">UPF0391 membrane protein LMG18101_00852</fullName>
    </recommendedName>
</protein>
<keyword evidence="1 5" id="KW-1003">Cell membrane</keyword>
<dbReference type="HAMAP" id="MF_01361">
    <property type="entry name" value="UPF0391"/>
    <property type="match status" value="1"/>
</dbReference>
<dbReference type="PIRSF" id="PIRSF036466">
    <property type="entry name" value="UCP036466"/>
    <property type="match status" value="1"/>
</dbReference>
<gene>
    <name evidence="6" type="ORF">LMG18101_00852</name>
</gene>
<dbReference type="RefSeq" id="WP_199028090.1">
    <property type="nucleotide sequence ID" value="NZ_CATZLL010000002.1"/>
</dbReference>
<dbReference type="EMBL" id="CATZLL010000002">
    <property type="protein sequence ID" value="CAJ0810326.1"/>
    <property type="molecule type" value="Genomic_DNA"/>
</dbReference>
<dbReference type="Proteomes" id="UP001189757">
    <property type="component" value="Unassembled WGS sequence"/>
</dbReference>
<organism evidence="6 7">
    <name type="scientific">Ralstonia flaminis</name>
    <dbReference type="NCBI Taxonomy" id="3058597"/>
    <lineage>
        <taxon>Bacteria</taxon>
        <taxon>Pseudomonadati</taxon>
        <taxon>Pseudomonadota</taxon>
        <taxon>Betaproteobacteria</taxon>
        <taxon>Burkholderiales</taxon>
        <taxon>Burkholderiaceae</taxon>
        <taxon>Ralstonia</taxon>
    </lineage>
</organism>
<feature type="transmembrane region" description="Helical" evidence="5">
    <location>
        <begin position="7"/>
        <end position="27"/>
    </location>
</feature>
<feature type="transmembrane region" description="Helical" evidence="5">
    <location>
        <begin position="33"/>
        <end position="53"/>
    </location>
</feature>
<evidence type="ECO:0000256" key="3">
    <source>
        <dbReference type="ARBA" id="ARBA00022989"/>
    </source>
</evidence>
<sequence length="55" mass="5829">MLRYAVIFFIIALISAALGFGGIAASAAGIAKILFMIFVVLFVVSLLWGLVAGRR</sequence>
<dbReference type="NCBIfam" id="NF010226">
    <property type="entry name" value="PRK13682.1-1"/>
    <property type="match status" value="1"/>
</dbReference>
<keyword evidence="4 5" id="KW-0472">Membrane</keyword>
<dbReference type="InterPro" id="IPR009760">
    <property type="entry name" value="DUF1328"/>
</dbReference>
<keyword evidence="7" id="KW-1185">Reference proteome</keyword>
<name>A0ABM9K1Y5_9RALS</name>
<comment type="caution">
    <text evidence="6">The sequence shown here is derived from an EMBL/GenBank/DDBJ whole genome shotgun (WGS) entry which is preliminary data.</text>
</comment>
<dbReference type="Pfam" id="PF07043">
    <property type="entry name" value="DUF1328"/>
    <property type="match status" value="1"/>
</dbReference>
<evidence type="ECO:0000256" key="2">
    <source>
        <dbReference type="ARBA" id="ARBA00022692"/>
    </source>
</evidence>
<evidence type="ECO:0000256" key="4">
    <source>
        <dbReference type="ARBA" id="ARBA00023136"/>
    </source>
</evidence>
<comment type="similarity">
    <text evidence="5">Belongs to the UPF0391 family.</text>
</comment>
<proteinExistence type="inferred from homology"/>
<reference evidence="6 7" key="1">
    <citation type="submission" date="2023-07" db="EMBL/GenBank/DDBJ databases">
        <authorList>
            <person name="Peeters C."/>
        </authorList>
    </citation>
    <scope>NUCLEOTIDE SEQUENCE [LARGE SCALE GENOMIC DNA]</scope>
    <source>
        <strain evidence="6 7">LMG 18101</strain>
    </source>
</reference>
<keyword evidence="3 5" id="KW-1133">Transmembrane helix</keyword>
<evidence type="ECO:0000313" key="7">
    <source>
        <dbReference type="Proteomes" id="UP001189757"/>
    </source>
</evidence>
<evidence type="ECO:0000313" key="6">
    <source>
        <dbReference type="EMBL" id="CAJ0810326.1"/>
    </source>
</evidence>
<comment type="caution">
    <text evidence="5">Lacks conserved residue(s) required for the propagation of feature annotation.</text>
</comment>
<accession>A0ABM9K1Y5</accession>
<keyword evidence="2 5" id="KW-0812">Transmembrane</keyword>